<feature type="transmembrane region" description="Helical" evidence="1">
    <location>
        <begin position="123"/>
        <end position="143"/>
    </location>
</feature>
<keyword evidence="1" id="KW-0812">Transmembrane</keyword>
<feature type="transmembrane region" description="Helical" evidence="1">
    <location>
        <begin position="93"/>
        <end position="111"/>
    </location>
</feature>
<evidence type="ECO:0000256" key="1">
    <source>
        <dbReference type="SAM" id="Phobius"/>
    </source>
</evidence>
<name>A0ABW6SH86_9ACTN</name>
<organism evidence="2 3">
    <name type="scientific">Microtetraspora malaysiensis</name>
    <dbReference type="NCBI Taxonomy" id="161358"/>
    <lineage>
        <taxon>Bacteria</taxon>
        <taxon>Bacillati</taxon>
        <taxon>Actinomycetota</taxon>
        <taxon>Actinomycetes</taxon>
        <taxon>Streptosporangiales</taxon>
        <taxon>Streptosporangiaceae</taxon>
        <taxon>Microtetraspora</taxon>
    </lineage>
</organism>
<dbReference type="RefSeq" id="WP_387408435.1">
    <property type="nucleotide sequence ID" value="NZ_JBIASD010000001.1"/>
</dbReference>
<dbReference type="Proteomes" id="UP001602013">
    <property type="component" value="Unassembled WGS sequence"/>
</dbReference>
<protein>
    <recommendedName>
        <fullName evidence="4">DUF1648 domain-containing protein</fullName>
    </recommendedName>
</protein>
<keyword evidence="3" id="KW-1185">Reference proteome</keyword>
<feature type="transmembrane region" description="Helical" evidence="1">
    <location>
        <begin position="12"/>
        <end position="30"/>
    </location>
</feature>
<sequence>MTKTRRKQSAVGAMYAGLGLTVVATIVPWIDRATGGVLAGHIRAGYPTFPQDRVDTAVMTWLVCLSVVGALGTSCWFFAIWAVGAGKRWARSVATLVFALGLSVGLFTLLVRDSSGDTGLPPLLGWVGMVPSLAGLLAVALLWRRARPASQA</sequence>
<accession>A0ABW6SH86</accession>
<reference evidence="2 3" key="1">
    <citation type="submission" date="2024-10" db="EMBL/GenBank/DDBJ databases">
        <title>The Natural Products Discovery Center: Release of the First 8490 Sequenced Strains for Exploring Actinobacteria Biosynthetic Diversity.</title>
        <authorList>
            <person name="Kalkreuter E."/>
            <person name="Kautsar S.A."/>
            <person name="Yang D."/>
            <person name="Bader C.D."/>
            <person name="Teijaro C.N."/>
            <person name="Fluegel L."/>
            <person name="Davis C.M."/>
            <person name="Simpson J.R."/>
            <person name="Lauterbach L."/>
            <person name="Steele A.D."/>
            <person name="Gui C."/>
            <person name="Meng S."/>
            <person name="Li G."/>
            <person name="Viehrig K."/>
            <person name="Ye F."/>
            <person name="Su P."/>
            <person name="Kiefer A.F."/>
            <person name="Nichols A."/>
            <person name="Cepeda A.J."/>
            <person name="Yan W."/>
            <person name="Fan B."/>
            <person name="Jiang Y."/>
            <person name="Adhikari A."/>
            <person name="Zheng C.-J."/>
            <person name="Schuster L."/>
            <person name="Cowan T.M."/>
            <person name="Smanski M.J."/>
            <person name="Chevrette M.G."/>
            <person name="De Carvalho L.P.S."/>
            <person name="Shen B."/>
        </authorList>
    </citation>
    <scope>NUCLEOTIDE SEQUENCE [LARGE SCALE GENOMIC DNA]</scope>
    <source>
        <strain evidence="2 3">NPDC002173</strain>
    </source>
</reference>
<keyword evidence="1" id="KW-0472">Membrane</keyword>
<keyword evidence="1" id="KW-1133">Transmembrane helix</keyword>
<gene>
    <name evidence="2" type="ORF">ACFYXI_01895</name>
</gene>
<dbReference type="EMBL" id="JBIASD010000001">
    <property type="protein sequence ID" value="MFF3664317.1"/>
    <property type="molecule type" value="Genomic_DNA"/>
</dbReference>
<evidence type="ECO:0000313" key="3">
    <source>
        <dbReference type="Proteomes" id="UP001602013"/>
    </source>
</evidence>
<comment type="caution">
    <text evidence="2">The sequence shown here is derived from an EMBL/GenBank/DDBJ whole genome shotgun (WGS) entry which is preliminary data.</text>
</comment>
<proteinExistence type="predicted"/>
<feature type="transmembrane region" description="Helical" evidence="1">
    <location>
        <begin position="58"/>
        <end position="81"/>
    </location>
</feature>
<evidence type="ECO:0008006" key="4">
    <source>
        <dbReference type="Google" id="ProtNLM"/>
    </source>
</evidence>
<evidence type="ECO:0000313" key="2">
    <source>
        <dbReference type="EMBL" id="MFF3664317.1"/>
    </source>
</evidence>